<evidence type="ECO:0000256" key="2">
    <source>
        <dbReference type="ARBA" id="ARBA00023015"/>
    </source>
</evidence>
<gene>
    <name evidence="6" type="ORF">MES5069_650037</name>
</gene>
<feature type="domain" description="HTH lysR-type" evidence="5">
    <location>
        <begin position="12"/>
        <end position="64"/>
    </location>
</feature>
<evidence type="ECO:0000313" key="6">
    <source>
        <dbReference type="EMBL" id="CAH2408077.1"/>
    </source>
</evidence>
<evidence type="ECO:0000256" key="4">
    <source>
        <dbReference type="ARBA" id="ARBA00023163"/>
    </source>
</evidence>
<dbReference type="Pfam" id="PF03466">
    <property type="entry name" value="LysR_substrate"/>
    <property type="match status" value="1"/>
</dbReference>
<dbReference type="Gene3D" id="1.10.10.10">
    <property type="entry name" value="Winged helix-like DNA-binding domain superfamily/Winged helix DNA-binding domain"/>
    <property type="match status" value="1"/>
</dbReference>
<evidence type="ECO:0000259" key="5">
    <source>
        <dbReference type="PROSITE" id="PS50931"/>
    </source>
</evidence>
<organism evidence="6 7">
    <name type="scientific">Mesorhizobium escarrei</name>
    <dbReference type="NCBI Taxonomy" id="666018"/>
    <lineage>
        <taxon>Bacteria</taxon>
        <taxon>Pseudomonadati</taxon>
        <taxon>Pseudomonadota</taxon>
        <taxon>Alphaproteobacteria</taxon>
        <taxon>Hyphomicrobiales</taxon>
        <taxon>Phyllobacteriaceae</taxon>
        <taxon>Mesorhizobium</taxon>
    </lineage>
</organism>
<comment type="similarity">
    <text evidence="1">Belongs to the LysR transcriptional regulatory family.</text>
</comment>
<dbReference type="SUPFAM" id="SSF53850">
    <property type="entry name" value="Periplasmic binding protein-like II"/>
    <property type="match status" value="1"/>
</dbReference>
<name>A0ABM9EFD3_9HYPH</name>
<dbReference type="SUPFAM" id="SSF46785">
    <property type="entry name" value="Winged helix' DNA-binding domain"/>
    <property type="match status" value="1"/>
</dbReference>
<dbReference type="InterPro" id="IPR005119">
    <property type="entry name" value="LysR_subst-bd"/>
</dbReference>
<keyword evidence="3" id="KW-0238">DNA-binding</keyword>
<dbReference type="RefSeq" id="WP_254021519.1">
    <property type="nucleotide sequence ID" value="NZ_CAKXZT010000163.1"/>
</dbReference>
<evidence type="ECO:0000313" key="7">
    <source>
        <dbReference type="Proteomes" id="UP001153050"/>
    </source>
</evidence>
<keyword evidence="2" id="KW-0805">Transcription regulation</keyword>
<proteinExistence type="inferred from homology"/>
<dbReference type="Proteomes" id="UP001153050">
    <property type="component" value="Unassembled WGS sequence"/>
</dbReference>
<reference evidence="6 7" key="1">
    <citation type="submission" date="2022-03" db="EMBL/GenBank/DDBJ databases">
        <authorList>
            <person name="Brunel B."/>
        </authorList>
    </citation>
    <scope>NUCLEOTIDE SEQUENCE [LARGE SCALE GENOMIC DNA]</scope>
    <source>
        <strain evidence="6">STM5069sample</strain>
    </source>
</reference>
<dbReference type="Gene3D" id="3.40.190.290">
    <property type="match status" value="1"/>
</dbReference>
<accession>A0ABM9EFD3</accession>
<keyword evidence="4" id="KW-0804">Transcription</keyword>
<dbReference type="Pfam" id="PF00126">
    <property type="entry name" value="HTH_1"/>
    <property type="match status" value="1"/>
</dbReference>
<sequence length="301" mass="32772">MPRPEVNRSGEMEVFVSVVDLGGLSPAARAHRVTPSGVSKLISRLEARIGARLLNRSTRTLHLTPEGRIFYERCVGILSDIGEAESCATASEAPSGRLSVSATRPIGTHILLPLVSEFLSRNPKVTLDIYLVDAIGDIRRERTDVIVTSGPLRNSHTVARKLGETGMIIVGSPSYLETFGTPKTPEDLERHNRLGLAHIRPIEGWPLMKGTEQMCVPLVGNTRIGDGESLRELVISGLGLARLARFQVKKDIEAGRLVPVLEEINAGDREEIHAVYAGEGGHLPVRVRAFLDFLSKKVSIS</sequence>
<dbReference type="InterPro" id="IPR036388">
    <property type="entry name" value="WH-like_DNA-bd_sf"/>
</dbReference>
<dbReference type="EMBL" id="CAKXZT010000163">
    <property type="protein sequence ID" value="CAH2408077.1"/>
    <property type="molecule type" value="Genomic_DNA"/>
</dbReference>
<dbReference type="PANTHER" id="PTHR30537:SF71">
    <property type="entry name" value="TRANSCRIPTIONAL REGULATORY PROTEIN"/>
    <property type="match status" value="1"/>
</dbReference>
<evidence type="ECO:0000256" key="1">
    <source>
        <dbReference type="ARBA" id="ARBA00009437"/>
    </source>
</evidence>
<dbReference type="InterPro" id="IPR000847">
    <property type="entry name" value="LysR_HTH_N"/>
</dbReference>
<protein>
    <submittedName>
        <fullName evidence="6">LysR family transcriptional regulator</fullName>
    </submittedName>
</protein>
<evidence type="ECO:0000256" key="3">
    <source>
        <dbReference type="ARBA" id="ARBA00023125"/>
    </source>
</evidence>
<dbReference type="InterPro" id="IPR058163">
    <property type="entry name" value="LysR-type_TF_proteobact-type"/>
</dbReference>
<dbReference type="PANTHER" id="PTHR30537">
    <property type="entry name" value="HTH-TYPE TRANSCRIPTIONAL REGULATOR"/>
    <property type="match status" value="1"/>
</dbReference>
<keyword evidence="7" id="KW-1185">Reference proteome</keyword>
<comment type="caution">
    <text evidence="6">The sequence shown here is derived from an EMBL/GenBank/DDBJ whole genome shotgun (WGS) entry which is preliminary data.</text>
</comment>
<dbReference type="InterPro" id="IPR036390">
    <property type="entry name" value="WH_DNA-bd_sf"/>
</dbReference>
<dbReference type="PROSITE" id="PS50931">
    <property type="entry name" value="HTH_LYSR"/>
    <property type="match status" value="1"/>
</dbReference>